<evidence type="ECO:0000259" key="1">
    <source>
        <dbReference type="PROSITE" id="PS50112"/>
    </source>
</evidence>
<feature type="domain" description="EAL" evidence="3">
    <location>
        <begin position="605"/>
        <end position="860"/>
    </location>
</feature>
<dbReference type="SUPFAM" id="SSF55073">
    <property type="entry name" value="Nucleotide cyclase"/>
    <property type="match status" value="1"/>
</dbReference>
<dbReference type="AlphaFoldDB" id="A0A2Y9BB59"/>
<dbReference type="InterPro" id="IPR035965">
    <property type="entry name" value="PAS-like_dom_sf"/>
</dbReference>
<dbReference type="NCBIfam" id="TIGR00254">
    <property type="entry name" value="GGDEF"/>
    <property type="match status" value="1"/>
</dbReference>
<evidence type="ECO:0000313" key="5">
    <source>
        <dbReference type="EMBL" id="PWJ11198.1"/>
    </source>
</evidence>
<dbReference type="InterPro" id="IPR001610">
    <property type="entry name" value="PAC"/>
</dbReference>
<dbReference type="Pfam" id="PF00563">
    <property type="entry name" value="EAL"/>
    <property type="match status" value="1"/>
</dbReference>
<proteinExistence type="predicted"/>
<evidence type="ECO:0000259" key="4">
    <source>
        <dbReference type="PROSITE" id="PS50887"/>
    </source>
</evidence>
<dbReference type="InterPro" id="IPR029016">
    <property type="entry name" value="GAF-like_dom_sf"/>
</dbReference>
<protein>
    <submittedName>
        <fullName evidence="6">PAS domain S-box-containing protein/diguanylate cyclase (GGDEF) domain-containing protein</fullName>
    </submittedName>
    <submittedName>
        <fullName evidence="5">PAS domain S-box-containing protein/diguanylate cyclase (GGDEF)-like protein</fullName>
    </submittedName>
</protein>
<dbReference type="PROSITE" id="PS50113">
    <property type="entry name" value="PAC"/>
    <property type="match status" value="2"/>
</dbReference>
<evidence type="ECO:0000259" key="3">
    <source>
        <dbReference type="PROSITE" id="PS50883"/>
    </source>
</evidence>
<dbReference type="RefSeq" id="WP_109566391.1">
    <property type="nucleotide sequence ID" value="NZ_QGDJ01000020.1"/>
</dbReference>
<feature type="domain" description="PAC" evidence="2">
    <location>
        <begin position="383"/>
        <end position="433"/>
    </location>
</feature>
<dbReference type="InterPro" id="IPR035919">
    <property type="entry name" value="EAL_sf"/>
</dbReference>
<evidence type="ECO:0000259" key="2">
    <source>
        <dbReference type="PROSITE" id="PS50113"/>
    </source>
</evidence>
<dbReference type="CDD" id="cd00130">
    <property type="entry name" value="PAS"/>
    <property type="match status" value="2"/>
</dbReference>
<dbReference type="OrthoDB" id="9814202at2"/>
<dbReference type="InterPro" id="IPR000700">
    <property type="entry name" value="PAS-assoc_C"/>
</dbReference>
<dbReference type="InterPro" id="IPR043128">
    <property type="entry name" value="Rev_trsase/Diguanyl_cyclase"/>
</dbReference>
<dbReference type="PANTHER" id="PTHR44757:SF2">
    <property type="entry name" value="BIOFILM ARCHITECTURE MAINTENANCE PROTEIN MBAA"/>
    <property type="match status" value="1"/>
</dbReference>
<name>A0A2Y9BB59_9RHOB</name>
<dbReference type="Pfam" id="PF00990">
    <property type="entry name" value="GGDEF"/>
    <property type="match status" value="1"/>
</dbReference>
<dbReference type="SUPFAM" id="SSF141868">
    <property type="entry name" value="EAL domain-like"/>
    <property type="match status" value="1"/>
</dbReference>
<dbReference type="SUPFAM" id="SSF55781">
    <property type="entry name" value="GAF domain-like"/>
    <property type="match status" value="1"/>
</dbReference>
<dbReference type="CDD" id="cd01948">
    <property type="entry name" value="EAL"/>
    <property type="match status" value="1"/>
</dbReference>
<dbReference type="Proteomes" id="UP000251571">
    <property type="component" value="Unassembled WGS sequence"/>
</dbReference>
<dbReference type="Gene3D" id="3.30.450.40">
    <property type="match status" value="1"/>
</dbReference>
<dbReference type="InterPro" id="IPR013655">
    <property type="entry name" value="PAS_fold_3"/>
</dbReference>
<organism evidence="6 8">
    <name type="scientific">Jannaschia seohaensis</name>
    <dbReference type="NCBI Taxonomy" id="475081"/>
    <lineage>
        <taxon>Bacteria</taxon>
        <taxon>Pseudomonadati</taxon>
        <taxon>Pseudomonadota</taxon>
        <taxon>Alphaproteobacteria</taxon>
        <taxon>Rhodobacterales</taxon>
        <taxon>Roseobacteraceae</taxon>
        <taxon>Jannaschia</taxon>
    </lineage>
</organism>
<dbReference type="PROSITE" id="PS50112">
    <property type="entry name" value="PAS"/>
    <property type="match status" value="2"/>
</dbReference>
<dbReference type="InterPro" id="IPR029787">
    <property type="entry name" value="Nucleotide_cyclase"/>
</dbReference>
<dbReference type="SMART" id="SM00086">
    <property type="entry name" value="PAC"/>
    <property type="match status" value="2"/>
</dbReference>
<dbReference type="EMBL" id="UETC01000020">
    <property type="protein sequence ID" value="SSA51499.1"/>
    <property type="molecule type" value="Genomic_DNA"/>
</dbReference>
<evidence type="ECO:0000313" key="8">
    <source>
        <dbReference type="Proteomes" id="UP000251571"/>
    </source>
</evidence>
<dbReference type="PROSITE" id="PS50883">
    <property type="entry name" value="EAL"/>
    <property type="match status" value="1"/>
</dbReference>
<feature type="domain" description="GGDEF" evidence="4">
    <location>
        <begin position="465"/>
        <end position="597"/>
    </location>
</feature>
<dbReference type="PANTHER" id="PTHR44757">
    <property type="entry name" value="DIGUANYLATE CYCLASE DGCP"/>
    <property type="match status" value="1"/>
</dbReference>
<dbReference type="SMART" id="SM00052">
    <property type="entry name" value="EAL"/>
    <property type="match status" value="1"/>
</dbReference>
<feature type="domain" description="PAS" evidence="1">
    <location>
        <begin position="308"/>
        <end position="351"/>
    </location>
</feature>
<dbReference type="InterPro" id="IPR001633">
    <property type="entry name" value="EAL_dom"/>
</dbReference>
<sequence>MTLPPLSRLFEQSALIERLLRVVLQDAPLRDLLTEALKELLQVSWLKLLPKGGIFVADEGTETLRLYAEHNLGHQITRLCKNIEFGQCLCGRAALHRVTQYAHCVDGRHEIVFEGIQPHGHYNVPIKNSGKLIGVLVVYLPHGHSRSGEEIRFLESFADILALILTAKQREEDLSLAHEQLKSALADSNSLMRAVRQHTIFSQTTREGLITEVNEAFCRISGYARSELIGADHRIINSGTHPPEFWADFWRTIRSGQAWRGEICNRAKDGEVYWVDSIVMPFRAADGAIERFISIRNDITERKRAEEALARMARILEHSSNEIYVFDAATLRFLLVNRGARDNLGYSRDEITALGPLDIKPDYSEEAFLGLISPLLGNETDMLTFETIHARKDGSVYPVHINLHFAREEHPPVFVAVVQDITDRRRKDEEIRKLAHYDQLTGLANRALFSERMEEAIAQAVQQGANAHLLYMDLDRFKQINDALGHAIGDEVLRQVANRLTEALPSGHTLARVGGDEFVAVLPGQSDDALSHIVDAALDIVETPFDIDGRKLDLGISMGVTTYPDHAQTAEELLRFADIAMYAAKVGGGGARIFEHNMDGQLTRRQLVGERLIHSLRNDALDLAFQPIIDLCTGCLSGAEVLLRWEDDELGQVSPAEVIPVADEYRLTSKLGAWVIDRTCRQIAEWERQGMAVPPTVAVNVSVQQLEDRTLCQDIQAACTAHGVSPRRLAVEITESSMMSNTETTQTMLTQLKTLGVAVSIDDFGTGYSSLAYLKQFAVEKLKIDISFVKDLLDDETSGQIVAATIAMANGLGLRIVAEGVESADVAAKLLSMGCSDAQGFFYEAPVSGTTFREKWLAPREDVSKVISACA</sequence>
<dbReference type="Pfam" id="PF08447">
    <property type="entry name" value="PAS_3"/>
    <property type="match status" value="1"/>
</dbReference>
<dbReference type="SMART" id="SM00091">
    <property type="entry name" value="PAS"/>
    <property type="match status" value="2"/>
</dbReference>
<dbReference type="InterPro" id="IPR000160">
    <property type="entry name" value="GGDEF_dom"/>
</dbReference>
<dbReference type="SUPFAM" id="SSF55785">
    <property type="entry name" value="PYP-like sensor domain (PAS domain)"/>
    <property type="match status" value="2"/>
</dbReference>
<evidence type="ECO:0000313" key="7">
    <source>
        <dbReference type="Proteomes" id="UP000245839"/>
    </source>
</evidence>
<gene>
    <name evidence="5" type="ORF">BCF38_12042</name>
    <name evidence="6" type="ORF">SAMN05421539_12042</name>
</gene>
<dbReference type="Pfam" id="PF13426">
    <property type="entry name" value="PAS_9"/>
    <property type="match status" value="1"/>
</dbReference>
<dbReference type="Pfam" id="PF13185">
    <property type="entry name" value="GAF_2"/>
    <property type="match status" value="1"/>
</dbReference>
<dbReference type="EMBL" id="QGDJ01000020">
    <property type="protein sequence ID" value="PWJ11198.1"/>
    <property type="molecule type" value="Genomic_DNA"/>
</dbReference>
<accession>A0A2Y9BB59</accession>
<feature type="domain" description="PAC" evidence="2">
    <location>
        <begin position="257"/>
        <end position="311"/>
    </location>
</feature>
<dbReference type="InterPro" id="IPR000014">
    <property type="entry name" value="PAS"/>
</dbReference>
<reference evidence="6 8" key="1">
    <citation type="submission" date="2016-10" db="EMBL/GenBank/DDBJ databases">
        <authorList>
            <person name="Cai Z."/>
        </authorList>
    </citation>
    <scope>NUCLEOTIDE SEQUENCE [LARGE SCALE GENOMIC DNA]</scope>
    <source>
        <strain evidence="6 8">DSM 25227</strain>
    </source>
</reference>
<dbReference type="Gene3D" id="3.30.450.20">
    <property type="entry name" value="PAS domain"/>
    <property type="match status" value="2"/>
</dbReference>
<dbReference type="PROSITE" id="PS50887">
    <property type="entry name" value="GGDEF"/>
    <property type="match status" value="1"/>
</dbReference>
<dbReference type="Proteomes" id="UP000245839">
    <property type="component" value="Unassembled WGS sequence"/>
</dbReference>
<dbReference type="CDD" id="cd01949">
    <property type="entry name" value="GGDEF"/>
    <property type="match status" value="1"/>
</dbReference>
<feature type="domain" description="PAS" evidence="1">
    <location>
        <begin position="207"/>
        <end position="242"/>
    </location>
</feature>
<dbReference type="InterPro" id="IPR052155">
    <property type="entry name" value="Biofilm_reg_signaling"/>
</dbReference>
<dbReference type="NCBIfam" id="TIGR00229">
    <property type="entry name" value="sensory_box"/>
    <property type="match status" value="2"/>
</dbReference>
<reference evidence="5 7" key="2">
    <citation type="submission" date="2018-03" db="EMBL/GenBank/DDBJ databases">
        <title>Genomic Encyclopedia of Archaeal and Bacterial Type Strains, Phase II (KMG-II): from individual species to whole genera.</title>
        <authorList>
            <person name="Goeker M."/>
        </authorList>
    </citation>
    <scope>NUCLEOTIDE SEQUENCE [LARGE SCALE GENOMIC DNA]</scope>
    <source>
        <strain evidence="5 7">DSM 25227</strain>
    </source>
</reference>
<dbReference type="SMART" id="SM00267">
    <property type="entry name" value="GGDEF"/>
    <property type="match status" value="1"/>
</dbReference>
<dbReference type="Gene3D" id="3.30.70.270">
    <property type="match status" value="1"/>
</dbReference>
<evidence type="ECO:0000313" key="6">
    <source>
        <dbReference type="EMBL" id="SSA51499.1"/>
    </source>
</evidence>
<dbReference type="Gene3D" id="3.20.20.450">
    <property type="entry name" value="EAL domain"/>
    <property type="match status" value="1"/>
</dbReference>
<dbReference type="InterPro" id="IPR003018">
    <property type="entry name" value="GAF"/>
</dbReference>
<keyword evidence="7" id="KW-1185">Reference proteome</keyword>